<evidence type="ECO:0000313" key="2">
    <source>
        <dbReference type="Proteomes" id="UP000274756"/>
    </source>
</evidence>
<reference evidence="1 2" key="1">
    <citation type="submission" date="2018-11" db="EMBL/GenBank/DDBJ databases">
        <authorList>
            <consortium name="Pathogen Informatics"/>
        </authorList>
    </citation>
    <scope>NUCLEOTIDE SEQUENCE [LARGE SCALE GENOMIC DNA]</scope>
</reference>
<gene>
    <name evidence="1" type="ORF">DME_LOCUS10863</name>
</gene>
<protein>
    <submittedName>
        <fullName evidence="1">Uncharacterized protein</fullName>
    </submittedName>
</protein>
<keyword evidence="2" id="KW-1185">Reference proteome</keyword>
<dbReference type="Proteomes" id="UP000274756">
    <property type="component" value="Unassembled WGS sequence"/>
</dbReference>
<sequence>MSYINRSTFSPRNHISSVYEFFYRRSWVEYSW</sequence>
<organism evidence="1 2">
    <name type="scientific">Dracunculus medinensis</name>
    <name type="common">Guinea worm</name>
    <dbReference type="NCBI Taxonomy" id="318479"/>
    <lineage>
        <taxon>Eukaryota</taxon>
        <taxon>Metazoa</taxon>
        <taxon>Ecdysozoa</taxon>
        <taxon>Nematoda</taxon>
        <taxon>Chromadorea</taxon>
        <taxon>Rhabditida</taxon>
        <taxon>Spirurina</taxon>
        <taxon>Dracunculoidea</taxon>
        <taxon>Dracunculidae</taxon>
        <taxon>Dracunculus</taxon>
    </lineage>
</organism>
<accession>A0A3P7Q0G7</accession>
<proteinExistence type="predicted"/>
<dbReference type="AlphaFoldDB" id="A0A3P7Q0G7"/>
<name>A0A3P7Q0G7_DRAME</name>
<dbReference type="EMBL" id="UYYG01001261">
    <property type="protein sequence ID" value="VDN60890.1"/>
    <property type="molecule type" value="Genomic_DNA"/>
</dbReference>
<evidence type="ECO:0000313" key="1">
    <source>
        <dbReference type="EMBL" id="VDN60890.1"/>
    </source>
</evidence>